<dbReference type="EMBL" id="VSRR010133126">
    <property type="protein sequence ID" value="MPD02794.1"/>
    <property type="molecule type" value="Genomic_DNA"/>
</dbReference>
<organism evidence="1 2">
    <name type="scientific">Portunus trituberculatus</name>
    <name type="common">Swimming crab</name>
    <name type="synonym">Neptunus trituberculatus</name>
    <dbReference type="NCBI Taxonomy" id="210409"/>
    <lineage>
        <taxon>Eukaryota</taxon>
        <taxon>Metazoa</taxon>
        <taxon>Ecdysozoa</taxon>
        <taxon>Arthropoda</taxon>
        <taxon>Crustacea</taxon>
        <taxon>Multicrustacea</taxon>
        <taxon>Malacostraca</taxon>
        <taxon>Eumalacostraca</taxon>
        <taxon>Eucarida</taxon>
        <taxon>Decapoda</taxon>
        <taxon>Pleocyemata</taxon>
        <taxon>Brachyura</taxon>
        <taxon>Eubrachyura</taxon>
        <taxon>Portunoidea</taxon>
        <taxon>Portunidae</taxon>
        <taxon>Portuninae</taxon>
        <taxon>Portunus</taxon>
    </lineage>
</organism>
<keyword evidence="2" id="KW-1185">Reference proteome</keyword>
<name>A0A5B7K855_PORTR</name>
<reference evidence="1 2" key="1">
    <citation type="submission" date="2019-05" db="EMBL/GenBank/DDBJ databases">
        <title>Another draft genome of Portunus trituberculatus and its Hox gene families provides insights of decapod evolution.</title>
        <authorList>
            <person name="Jeong J.-H."/>
            <person name="Song I."/>
            <person name="Kim S."/>
            <person name="Choi T."/>
            <person name="Kim D."/>
            <person name="Ryu S."/>
            <person name="Kim W."/>
        </authorList>
    </citation>
    <scope>NUCLEOTIDE SEQUENCE [LARGE SCALE GENOMIC DNA]</scope>
    <source>
        <tissue evidence="1">Muscle</tissue>
    </source>
</reference>
<evidence type="ECO:0000313" key="2">
    <source>
        <dbReference type="Proteomes" id="UP000324222"/>
    </source>
</evidence>
<evidence type="ECO:0000313" key="1">
    <source>
        <dbReference type="EMBL" id="MPD02794.1"/>
    </source>
</evidence>
<proteinExistence type="predicted"/>
<dbReference type="AlphaFoldDB" id="A0A5B7K855"/>
<protein>
    <submittedName>
        <fullName evidence="1">Uncharacterized protein</fullName>
    </submittedName>
</protein>
<comment type="caution">
    <text evidence="1">The sequence shown here is derived from an EMBL/GenBank/DDBJ whole genome shotgun (WGS) entry which is preliminary data.</text>
</comment>
<dbReference type="Proteomes" id="UP000324222">
    <property type="component" value="Unassembled WGS sequence"/>
</dbReference>
<sequence>MGQRKGMMGMMFHRGRKISLGHPSTSQVHWT</sequence>
<accession>A0A5B7K855</accession>
<gene>
    <name evidence="1" type="ORF">E2C01_098398</name>
</gene>